<dbReference type="PANTHER" id="PTHR42904">
    <property type="entry name" value="NUDIX HYDROLASE, NUDC SUBFAMILY"/>
    <property type="match status" value="1"/>
</dbReference>
<dbReference type="PANTHER" id="PTHR42904:SF6">
    <property type="entry name" value="NAD-CAPPED RNA HYDROLASE NUDT12"/>
    <property type="match status" value="1"/>
</dbReference>
<evidence type="ECO:0000256" key="1">
    <source>
        <dbReference type="ARBA" id="ARBA00001946"/>
    </source>
</evidence>
<dbReference type="GO" id="GO:0006742">
    <property type="term" value="P:NADP+ catabolic process"/>
    <property type="evidence" value="ECO:0007669"/>
    <property type="project" value="TreeGrafter"/>
</dbReference>
<comment type="catalytic activity">
    <reaction evidence="7">
        <text>a 5'-end NAD(+)-phospho-ribonucleoside in mRNA + H2O = a 5'-end phospho-adenosine-phospho-ribonucleoside in mRNA + beta-nicotinamide D-ribonucleotide + 2 H(+)</text>
        <dbReference type="Rhea" id="RHEA:60876"/>
        <dbReference type="Rhea" id="RHEA-COMP:15698"/>
        <dbReference type="Rhea" id="RHEA-COMP:15719"/>
        <dbReference type="ChEBI" id="CHEBI:14649"/>
        <dbReference type="ChEBI" id="CHEBI:15377"/>
        <dbReference type="ChEBI" id="CHEBI:15378"/>
        <dbReference type="ChEBI" id="CHEBI:144029"/>
        <dbReference type="ChEBI" id="CHEBI:144051"/>
    </reaction>
    <physiologicalReaction direction="left-to-right" evidence="7">
        <dbReference type="Rhea" id="RHEA:60877"/>
    </physiologicalReaction>
</comment>
<dbReference type="InterPro" id="IPR000086">
    <property type="entry name" value="NUDIX_hydrolase_dom"/>
</dbReference>
<keyword evidence="6" id="KW-0460">Magnesium</keyword>
<protein>
    <recommendedName>
        <fullName evidence="8">Nudix hydrolase domain-containing protein</fullName>
    </recommendedName>
</protein>
<dbReference type="Pfam" id="PF00293">
    <property type="entry name" value="NUDIX"/>
    <property type="match status" value="1"/>
</dbReference>
<keyword evidence="5" id="KW-0378">Hydrolase</keyword>
<sequence length="180" mass="19851">MSEFTPHTSPSLAALDPLHRYCPRCRAPLTTDEIGGHERALCTACDYVFWGNPVPVVAALVEWQGQMILARNQAWAEGKFGLITGFLERDEAPDEAVRREVGEELSLVATSADLIGLYPFPRKNELLIVYHVRAEGEIVLNEELAEIRLVPPARLQAWDYGTGLAVADWLRRAGLGAQAG</sequence>
<gene>
    <name evidence="9" type="ORF">OTERR_22690</name>
</gene>
<dbReference type="KEGG" id="otr:OTERR_22690"/>
<dbReference type="GO" id="GO:0035529">
    <property type="term" value="F:NADH pyrophosphatase activity"/>
    <property type="evidence" value="ECO:0007669"/>
    <property type="project" value="TreeGrafter"/>
</dbReference>
<evidence type="ECO:0000313" key="9">
    <source>
        <dbReference type="EMBL" id="QEL65745.1"/>
    </source>
</evidence>
<dbReference type="GO" id="GO:0019677">
    <property type="term" value="P:NAD+ catabolic process"/>
    <property type="evidence" value="ECO:0007669"/>
    <property type="project" value="TreeGrafter"/>
</dbReference>
<dbReference type="EMBL" id="CP022579">
    <property type="protein sequence ID" value="QEL65745.1"/>
    <property type="molecule type" value="Genomic_DNA"/>
</dbReference>
<dbReference type="AlphaFoldDB" id="A0A5C1EAN2"/>
<evidence type="ECO:0000256" key="7">
    <source>
        <dbReference type="ARBA" id="ARBA00023679"/>
    </source>
</evidence>
<evidence type="ECO:0000256" key="4">
    <source>
        <dbReference type="ARBA" id="ARBA00022723"/>
    </source>
</evidence>
<dbReference type="GO" id="GO:0046872">
    <property type="term" value="F:metal ion binding"/>
    <property type="evidence" value="ECO:0007669"/>
    <property type="project" value="UniProtKB-KW"/>
</dbReference>
<dbReference type="InterPro" id="IPR015797">
    <property type="entry name" value="NUDIX_hydrolase-like_dom_sf"/>
</dbReference>
<comment type="cofactor">
    <cofactor evidence="2">
        <name>Zn(2+)</name>
        <dbReference type="ChEBI" id="CHEBI:29105"/>
    </cofactor>
</comment>
<proteinExistence type="inferred from homology"/>
<dbReference type="RefSeq" id="WP_149425849.1">
    <property type="nucleotide sequence ID" value="NZ_CP022579.1"/>
</dbReference>
<evidence type="ECO:0000256" key="2">
    <source>
        <dbReference type="ARBA" id="ARBA00001947"/>
    </source>
</evidence>
<comment type="cofactor">
    <cofactor evidence="1">
        <name>Mg(2+)</name>
        <dbReference type="ChEBI" id="CHEBI:18420"/>
    </cofactor>
</comment>
<dbReference type="InterPro" id="IPR050241">
    <property type="entry name" value="NAD-cap_RNA_hydrolase_NudC"/>
</dbReference>
<dbReference type="Gene3D" id="3.90.79.10">
    <property type="entry name" value="Nucleoside Triphosphate Pyrophosphohydrolase"/>
    <property type="match status" value="1"/>
</dbReference>
<reference evidence="9 10" key="1">
    <citation type="submission" date="2017-07" db="EMBL/GenBank/DDBJ databases">
        <title>Complete genome sequence of Oryzomicrobium terrae TPP412.</title>
        <authorList>
            <person name="Chiu L.-W."/>
            <person name="Lo K.-J."/>
            <person name="Tsai Y.-M."/>
            <person name="Lin S.-S."/>
            <person name="Kuo C.-H."/>
            <person name="Liu C.-T."/>
        </authorList>
    </citation>
    <scope>NUCLEOTIDE SEQUENCE [LARGE SCALE GENOMIC DNA]</scope>
    <source>
        <strain evidence="9 10">TPP412</strain>
    </source>
</reference>
<organism evidence="9 10">
    <name type="scientific">Oryzomicrobium terrae</name>
    <dbReference type="NCBI Taxonomy" id="1735038"/>
    <lineage>
        <taxon>Bacteria</taxon>
        <taxon>Pseudomonadati</taxon>
        <taxon>Pseudomonadota</taxon>
        <taxon>Betaproteobacteria</taxon>
        <taxon>Rhodocyclales</taxon>
        <taxon>Rhodocyclaceae</taxon>
        <taxon>Oryzomicrobium</taxon>
    </lineage>
</organism>
<dbReference type="GO" id="GO:0005829">
    <property type="term" value="C:cytosol"/>
    <property type="evidence" value="ECO:0007669"/>
    <property type="project" value="TreeGrafter"/>
</dbReference>
<evidence type="ECO:0000256" key="3">
    <source>
        <dbReference type="ARBA" id="ARBA00009595"/>
    </source>
</evidence>
<evidence type="ECO:0000256" key="5">
    <source>
        <dbReference type="ARBA" id="ARBA00022801"/>
    </source>
</evidence>
<keyword evidence="10" id="KW-1185">Reference proteome</keyword>
<comment type="similarity">
    <text evidence="3">Belongs to the Nudix hydrolase family. NudC subfamily.</text>
</comment>
<dbReference type="SUPFAM" id="SSF55811">
    <property type="entry name" value="Nudix"/>
    <property type="match status" value="1"/>
</dbReference>
<name>A0A5C1EAN2_9RHOO</name>
<dbReference type="PROSITE" id="PS51462">
    <property type="entry name" value="NUDIX"/>
    <property type="match status" value="1"/>
</dbReference>
<dbReference type="Proteomes" id="UP000323671">
    <property type="component" value="Chromosome"/>
</dbReference>
<keyword evidence="4" id="KW-0479">Metal-binding</keyword>
<evidence type="ECO:0000313" key="10">
    <source>
        <dbReference type="Proteomes" id="UP000323671"/>
    </source>
</evidence>
<accession>A0A5C1EAN2</accession>
<evidence type="ECO:0000256" key="6">
    <source>
        <dbReference type="ARBA" id="ARBA00022842"/>
    </source>
</evidence>
<evidence type="ECO:0000259" key="8">
    <source>
        <dbReference type="PROSITE" id="PS51462"/>
    </source>
</evidence>
<feature type="domain" description="Nudix hydrolase" evidence="8">
    <location>
        <begin position="52"/>
        <end position="172"/>
    </location>
</feature>